<dbReference type="Pfam" id="PF07521">
    <property type="entry name" value="RMMBL"/>
    <property type="match status" value="1"/>
</dbReference>
<dbReference type="Gene3D" id="3.40.50.10890">
    <property type="match status" value="1"/>
</dbReference>
<sequence length="452" mass="51024">MKIIFLGGCETVTGSKFLVETKTTRVLVDCGLYQGYKWLRRRNWQPLLSVDVNQIDAILLTHAHLDHSGYIPVLYKQGYRGPVITHRATKELCAILLADSGHIQEEDARFYRKYKLSKHEEPEPLYDRATADKSMELFEAVEYEDRFTVGDIKVYLQNVGHILGAASIIIEAEGKKIGFSGDVGRPDDVLMRPPNPLPDLDLLLLESTYGNRRHDKTDQFQQLSDVVNETSKAGGVLLIPCFAVGRAQTLQHMLVTLLEAKRIPKLPIYLDSPMAINVSDIYRRYSYEHRLTPAQCHSMGQKITYTRSVEESKAIAEMNFPHIIIAGSGMVTGGRILHHLKQLLPDHRTTVLFTGYQAGGTRGAKMQEGMESVKIHGEWIPNHARIEVMNGLSGHGDFVDIEQWLKQSSLRKDMPIKLIHGDPDALEGMRDHLRRTTNFDIEIAGYQSILTV</sequence>
<dbReference type="Pfam" id="PF10996">
    <property type="entry name" value="Beta-Casp"/>
    <property type="match status" value="1"/>
</dbReference>
<dbReference type="Gene3D" id="3.60.15.10">
    <property type="entry name" value="Ribonuclease Z/Hydroxyacylglutathione hydrolase-like"/>
    <property type="match status" value="1"/>
</dbReference>
<keyword evidence="1 4" id="KW-0378">Hydrolase</keyword>
<name>A0A2T3N2Y5_9GAMM</name>
<dbReference type="InterPro" id="IPR022712">
    <property type="entry name" value="Beta_Casp"/>
</dbReference>
<dbReference type="InterPro" id="IPR001279">
    <property type="entry name" value="Metallo-B-lactamas"/>
</dbReference>
<dbReference type="OrthoDB" id="9803916at2"/>
<protein>
    <submittedName>
        <fullName evidence="4">MBL fold metallo-hydrolase</fullName>
    </submittedName>
</protein>
<dbReference type="Pfam" id="PF00753">
    <property type="entry name" value="Lactamase_B"/>
    <property type="match status" value="1"/>
</dbReference>
<dbReference type="InterPro" id="IPR011108">
    <property type="entry name" value="RMMBL"/>
</dbReference>
<dbReference type="RefSeq" id="WP_107282052.1">
    <property type="nucleotide sequence ID" value="NZ_PYMC01000002.1"/>
</dbReference>
<dbReference type="SUPFAM" id="SSF56281">
    <property type="entry name" value="Metallo-hydrolase/oxidoreductase"/>
    <property type="match status" value="1"/>
</dbReference>
<dbReference type="GO" id="GO:0016787">
    <property type="term" value="F:hydrolase activity"/>
    <property type="evidence" value="ECO:0007669"/>
    <property type="project" value="UniProtKB-KW"/>
</dbReference>
<dbReference type="InterPro" id="IPR050698">
    <property type="entry name" value="MBL"/>
</dbReference>
<dbReference type="Proteomes" id="UP000240904">
    <property type="component" value="Unassembled WGS sequence"/>
</dbReference>
<dbReference type="PANTHER" id="PTHR11203">
    <property type="entry name" value="CLEAVAGE AND POLYADENYLATION SPECIFICITY FACTOR FAMILY MEMBER"/>
    <property type="match status" value="1"/>
</dbReference>
<dbReference type="SMART" id="SM01027">
    <property type="entry name" value="Beta-Casp"/>
    <property type="match status" value="1"/>
</dbReference>
<evidence type="ECO:0000313" key="4">
    <source>
        <dbReference type="EMBL" id="PSW06688.1"/>
    </source>
</evidence>
<dbReference type="AlphaFoldDB" id="A0A2T3N2Y5"/>
<dbReference type="CDD" id="cd16295">
    <property type="entry name" value="TTHA0252-CPSF-like_MBL-fold"/>
    <property type="match status" value="1"/>
</dbReference>
<evidence type="ECO:0000259" key="2">
    <source>
        <dbReference type="SMART" id="SM00849"/>
    </source>
</evidence>
<dbReference type="PANTHER" id="PTHR11203:SF37">
    <property type="entry name" value="INTEGRATOR COMPLEX SUBUNIT 11"/>
    <property type="match status" value="1"/>
</dbReference>
<organism evidence="4 5">
    <name type="scientific">Photobacterium lipolyticum</name>
    <dbReference type="NCBI Taxonomy" id="266810"/>
    <lineage>
        <taxon>Bacteria</taxon>
        <taxon>Pseudomonadati</taxon>
        <taxon>Pseudomonadota</taxon>
        <taxon>Gammaproteobacteria</taxon>
        <taxon>Vibrionales</taxon>
        <taxon>Vibrionaceae</taxon>
        <taxon>Photobacterium</taxon>
    </lineage>
</organism>
<dbReference type="SMART" id="SM00849">
    <property type="entry name" value="Lactamase_B"/>
    <property type="match status" value="1"/>
</dbReference>
<evidence type="ECO:0000256" key="1">
    <source>
        <dbReference type="ARBA" id="ARBA00022801"/>
    </source>
</evidence>
<evidence type="ECO:0000313" key="5">
    <source>
        <dbReference type="Proteomes" id="UP000240904"/>
    </source>
</evidence>
<keyword evidence="5" id="KW-1185">Reference proteome</keyword>
<dbReference type="GO" id="GO:0004521">
    <property type="term" value="F:RNA endonuclease activity"/>
    <property type="evidence" value="ECO:0007669"/>
    <property type="project" value="TreeGrafter"/>
</dbReference>
<reference evidence="4 5" key="1">
    <citation type="submission" date="2018-03" db="EMBL/GenBank/DDBJ databases">
        <title>Whole genome sequencing of Histamine producing bacteria.</title>
        <authorList>
            <person name="Butler K."/>
        </authorList>
    </citation>
    <scope>NUCLEOTIDE SEQUENCE [LARGE SCALE GENOMIC DNA]</scope>
    <source>
        <strain evidence="4 5">DSM 16190</strain>
    </source>
</reference>
<dbReference type="EMBL" id="PYMC01000002">
    <property type="protein sequence ID" value="PSW06688.1"/>
    <property type="molecule type" value="Genomic_DNA"/>
</dbReference>
<feature type="domain" description="Beta-Casp" evidence="3">
    <location>
        <begin position="247"/>
        <end position="366"/>
    </location>
</feature>
<comment type="caution">
    <text evidence="4">The sequence shown here is derived from an EMBL/GenBank/DDBJ whole genome shotgun (WGS) entry which is preliminary data.</text>
</comment>
<proteinExistence type="predicted"/>
<accession>A0A2T3N2Y5</accession>
<evidence type="ECO:0000259" key="3">
    <source>
        <dbReference type="SMART" id="SM01027"/>
    </source>
</evidence>
<feature type="domain" description="Metallo-beta-lactamase" evidence="2">
    <location>
        <begin position="13"/>
        <end position="214"/>
    </location>
</feature>
<dbReference type="InterPro" id="IPR036866">
    <property type="entry name" value="RibonucZ/Hydroxyglut_hydro"/>
</dbReference>
<gene>
    <name evidence="4" type="ORF">C9I89_03915</name>
</gene>